<evidence type="ECO:0000256" key="11">
    <source>
        <dbReference type="HAMAP-Rule" id="MF_00059"/>
    </source>
</evidence>
<dbReference type="SUPFAM" id="SSF55257">
    <property type="entry name" value="RBP11-like subunits of RNA polymerase"/>
    <property type="match status" value="1"/>
</dbReference>
<dbReference type="GO" id="GO:0003899">
    <property type="term" value="F:DNA-directed RNA polymerase activity"/>
    <property type="evidence" value="ECO:0007669"/>
    <property type="project" value="UniProtKB-UniRule"/>
</dbReference>
<dbReference type="Pfam" id="PF01193">
    <property type="entry name" value="RNA_pol_L"/>
    <property type="match status" value="1"/>
</dbReference>
<dbReference type="Proteomes" id="UP000441925">
    <property type="component" value="Unassembled WGS sequence"/>
</dbReference>
<comment type="function">
    <text evidence="11">DNA-dependent RNA polymerase catalyzes the transcription of DNA into RNA using the four ribonucleoside triphosphates as substrates.</text>
</comment>
<evidence type="ECO:0000256" key="4">
    <source>
        <dbReference type="ARBA" id="ARBA00022478"/>
    </source>
</evidence>
<evidence type="ECO:0000256" key="8">
    <source>
        <dbReference type="ARBA" id="ARBA00032524"/>
    </source>
</evidence>
<dbReference type="Gene3D" id="1.10.150.20">
    <property type="entry name" value="5' to 3' exonuclease, C-terminal subdomain"/>
    <property type="match status" value="1"/>
</dbReference>
<dbReference type="InterPro" id="IPR036603">
    <property type="entry name" value="RBP11-like"/>
</dbReference>
<organism evidence="13 14">
    <name type="scientific">Anaerococcus porci</name>
    <dbReference type="NCBI Taxonomy" id="2652269"/>
    <lineage>
        <taxon>Bacteria</taxon>
        <taxon>Bacillati</taxon>
        <taxon>Bacillota</taxon>
        <taxon>Tissierellia</taxon>
        <taxon>Tissierellales</taxon>
        <taxon>Peptoniphilaceae</taxon>
        <taxon>Anaerococcus</taxon>
    </lineage>
</organism>
<dbReference type="SUPFAM" id="SSF56553">
    <property type="entry name" value="Insert subdomain of RNA polymerase alpha subunit"/>
    <property type="match status" value="1"/>
</dbReference>
<dbReference type="HAMAP" id="MF_00059">
    <property type="entry name" value="RNApol_bact_RpoA"/>
    <property type="match status" value="1"/>
</dbReference>
<evidence type="ECO:0000256" key="5">
    <source>
        <dbReference type="ARBA" id="ARBA00022679"/>
    </source>
</evidence>
<dbReference type="InterPro" id="IPR036643">
    <property type="entry name" value="RNApol_insert_sf"/>
</dbReference>
<dbReference type="GO" id="GO:0005737">
    <property type="term" value="C:cytoplasm"/>
    <property type="evidence" value="ECO:0007669"/>
    <property type="project" value="UniProtKB-ARBA"/>
</dbReference>
<keyword evidence="4 11" id="KW-0240">DNA-directed RNA polymerase</keyword>
<dbReference type="EC" id="2.7.7.6" evidence="2 11"/>
<dbReference type="FunFam" id="2.170.120.12:FF:000001">
    <property type="entry name" value="DNA-directed RNA polymerase subunit alpha"/>
    <property type="match status" value="1"/>
</dbReference>
<dbReference type="SMART" id="SM00662">
    <property type="entry name" value="RPOLD"/>
    <property type="match status" value="1"/>
</dbReference>
<dbReference type="RefSeq" id="WP_154540699.1">
    <property type="nucleotide sequence ID" value="NZ_JAXDSU010000056.1"/>
</dbReference>
<dbReference type="GO" id="GO:0000428">
    <property type="term" value="C:DNA-directed RNA polymerase complex"/>
    <property type="evidence" value="ECO:0007669"/>
    <property type="project" value="UniProtKB-KW"/>
</dbReference>
<comment type="subunit">
    <text evidence="11">Homodimer. The RNAP catalytic core consists of 2 alpha, 1 beta, 1 beta' and 1 omega subunit. When a sigma factor is associated with the core the holoenzyme is formed, which can initiate transcription.</text>
</comment>
<dbReference type="InterPro" id="IPR011260">
    <property type="entry name" value="RNAP_asu_C"/>
</dbReference>
<dbReference type="Gene3D" id="3.30.1360.10">
    <property type="entry name" value="RNA polymerase, RBP11-like subunit"/>
    <property type="match status" value="1"/>
</dbReference>
<keyword evidence="6 11" id="KW-0548">Nucleotidyltransferase</keyword>
<evidence type="ECO:0000259" key="12">
    <source>
        <dbReference type="SMART" id="SM00662"/>
    </source>
</evidence>
<keyword evidence="5 11" id="KW-0808">Transferase</keyword>
<feature type="region of interest" description="Alpha N-terminal domain (alpha-NTD)" evidence="11">
    <location>
        <begin position="1"/>
        <end position="225"/>
    </location>
</feature>
<dbReference type="InterPro" id="IPR011773">
    <property type="entry name" value="DNA-dir_RpoA"/>
</dbReference>
<dbReference type="GO" id="GO:0003677">
    <property type="term" value="F:DNA binding"/>
    <property type="evidence" value="ECO:0007669"/>
    <property type="project" value="UniProtKB-UniRule"/>
</dbReference>
<dbReference type="Pfam" id="PF03118">
    <property type="entry name" value="RNA_pol_A_CTD"/>
    <property type="match status" value="1"/>
</dbReference>
<sequence length="319" mass="35777">MIEKLDTKIEILDIDEETNYGKFVLYPLERGYGTTIGNSMRRMLLSSLPGSSVSKILIDGVLHEFSTIPGVVEDVPELILNIKGIDIKKYTKEDITLFLDIEGPKIVTAKDIKTDNQVEIANPDHYLATVNEKGRLFIALDVTDGKGYRVAEENKKDTDPIGAIAIDSSFTPVKSVNFTVENTRVGESTDYDKLILEVWTDGTITPQESLSVGATILMDDIRFFKELPGQQFPPEEEEVEVEDEIIEEDNQSEQKAKTIEELDLSLRSFNCLKRAGFTNVGDIIEKSESELKEIKNFGKKSFDEVKDKIESLGLSLKED</sequence>
<dbReference type="NCBIfam" id="TIGR02027">
    <property type="entry name" value="rpoA"/>
    <property type="match status" value="1"/>
</dbReference>
<evidence type="ECO:0000256" key="7">
    <source>
        <dbReference type="ARBA" id="ARBA00023163"/>
    </source>
</evidence>
<evidence type="ECO:0000256" key="9">
    <source>
        <dbReference type="ARBA" id="ARBA00033070"/>
    </source>
</evidence>
<dbReference type="GO" id="GO:0006351">
    <property type="term" value="P:DNA-templated transcription"/>
    <property type="evidence" value="ECO:0007669"/>
    <property type="project" value="UniProtKB-UniRule"/>
</dbReference>
<keyword evidence="7 11" id="KW-0804">Transcription</keyword>
<dbReference type="EMBL" id="VULQ01000006">
    <property type="protein sequence ID" value="MSS78001.1"/>
    <property type="molecule type" value="Genomic_DNA"/>
</dbReference>
<dbReference type="InterPro" id="IPR011262">
    <property type="entry name" value="DNA-dir_RNA_pol_insert"/>
</dbReference>
<accession>A0A6N7VGJ0</accession>
<reference evidence="13 14" key="1">
    <citation type="submission" date="2019-08" db="EMBL/GenBank/DDBJ databases">
        <title>In-depth cultivation of the pig gut microbiome towards novel bacterial diversity and tailored functional studies.</title>
        <authorList>
            <person name="Wylensek D."/>
            <person name="Hitch T.C.A."/>
            <person name="Clavel T."/>
        </authorList>
    </citation>
    <scope>NUCLEOTIDE SEQUENCE [LARGE SCALE GENOMIC DNA]</scope>
    <source>
        <strain evidence="13 14">WCA-380-WT-2B</strain>
    </source>
</reference>
<dbReference type="GO" id="GO:0046983">
    <property type="term" value="F:protein dimerization activity"/>
    <property type="evidence" value="ECO:0007669"/>
    <property type="project" value="InterPro"/>
</dbReference>
<dbReference type="InterPro" id="IPR011263">
    <property type="entry name" value="DNA-dir_RNA_pol_RpoA/D/Rpb3"/>
</dbReference>
<dbReference type="NCBIfam" id="NF003519">
    <property type="entry name" value="PRK05182.2-5"/>
    <property type="match status" value="1"/>
</dbReference>
<dbReference type="Gene3D" id="2.170.120.12">
    <property type="entry name" value="DNA-directed RNA polymerase, insert domain"/>
    <property type="match status" value="1"/>
</dbReference>
<evidence type="ECO:0000256" key="10">
    <source>
        <dbReference type="ARBA" id="ARBA00048552"/>
    </source>
</evidence>
<evidence type="ECO:0000313" key="14">
    <source>
        <dbReference type="Proteomes" id="UP000441925"/>
    </source>
</evidence>
<evidence type="ECO:0000256" key="6">
    <source>
        <dbReference type="ARBA" id="ARBA00022695"/>
    </source>
</evidence>
<comment type="catalytic activity">
    <reaction evidence="10 11">
        <text>RNA(n) + a ribonucleoside 5'-triphosphate = RNA(n+1) + diphosphate</text>
        <dbReference type="Rhea" id="RHEA:21248"/>
        <dbReference type="Rhea" id="RHEA-COMP:14527"/>
        <dbReference type="Rhea" id="RHEA-COMP:17342"/>
        <dbReference type="ChEBI" id="CHEBI:33019"/>
        <dbReference type="ChEBI" id="CHEBI:61557"/>
        <dbReference type="ChEBI" id="CHEBI:140395"/>
        <dbReference type="EC" id="2.7.7.6"/>
    </reaction>
</comment>
<gene>
    <name evidence="11" type="primary">rpoA</name>
    <name evidence="13" type="ORF">FYJ26_06150</name>
</gene>
<proteinExistence type="inferred from homology"/>
<comment type="domain">
    <text evidence="11">The N-terminal domain is essential for RNAP assembly and basal transcription, whereas the C-terminal domain is involved in interaction with transcriptional regulators and with upstream promoter elements.</text>
</comment>
<comment type="similarity">
    <text evidence="1 11">Belongs to the RNA polymerase alpha chain family.</text>
</comment>
<keyword evidence="14" id="KW-1185">Reference proteome</keyword>
<comment type="caution">
    <text evidence="13">The sequence shown here is derived from an EMBL/GenBank/DDBJ whole genome shotgun (WGS) entry which is preliminary data.</text>
</comment>
<dbReference type="NCBIfam" id="NF003513">
    <property type="entry name" value="PRK05182.1-2"/>
    <property type="match status" value="1"/>
</dbReference>
<name>A0A6N7VGJ0_9FIRM</name>
<evidence type="ECO:0000313" key="13">
    <source>
        <dbReference type="EMBL" id="MSS78001.1"/>
    </source>
</evidence>
<dbReference type="CDD" id="cd06928">
    <property type="entry name" value="RNAP_alpha_NTD"/>
    <property type="match status" value="1"/>
</dbReference>
<feature type="region of interest" description="Alpha C-terminal domain (alpha-CTD)" evidence="11">
    <location>
        <begin position="251"/>
        <end position="319"/>
    </location>
</feature>
<evidence type="ECO:0000256" key="2">
    <source>
        <dbReference type="ARBA" id="ARBA00012418"/>
    </source>
</evidence>
<dbReference type="AlphaFoldDB" id="A0A6N7VGJ0"/>
<dbReference type="SUPFAM" id="SSF47789">
    <property type="entry name" value="C-terminal domain of RNA polymerase alpha subunit"/>
    <property type="match status" value="1"/>
</dbReference>
<evidence type="ECO:0000256" key="3">
    <source>
        <dbReference type="ARBA" id="ARBA00015972"/>
    </source>
</evidence>
<dbReference type="Pfam" id="PF01000">
    <property type="entry name" value="RNA_pol_A_bac"/>
    <property type="match status" value="1"/>
</dbReference>
<protein>
    <recommendedName>
        <fullName evidence="3 11">DNA-directed RNA polymerase subunit alpha</fullName>
        <shortName evidence="11">RNAP subunit alpha</shortName>
        <ecNumber evidence="2 11">2.7.7.6</ecNumber>
    </recommendedName>
    <alternativeName>
        <fullName evidence="9 11">RNA polymerase subunit alpha</fullName>
    </alternativeName>
    <alternativeName>
        <fullName evidence="8 11">Transcriptase subunit alpha</fullName>
    </alternativeName>
</protein>
<evidence type="ECO:0000256" key="1">
    <source>
        <dbReference type="ARBA" id="ARBA00007123"/>
    </source>
</evidence>
<feature type="domain" description="DNA-directed RNA polymerase RpoA/D/Rpb3-type" evidence="12">
    <location>
        <begin position="20"/>
        <end position="227"/>
    </location>
</feature>